<comment type="similarity">
    <text evidence="1">Belongs to the intimin/invasin family.</text>
</comment>
<dbReference type="InterPro" id="IPR003344">
    <property type="entry name" value="Big_1_dom"/>
</dbReference>
<organism evidence="4 5">
    <name type="scientific">Rugamonas aquatica</name>
    <dbReference type="NCBI Taxonomy" id="2743357"/>
    <lineage>
        <taxon>Bacteria</taxon>
        <taxon>Pseudomonadati</taxon>
        <taxon>Pseudomonadota</taxon>
        <taxon>Betaproteobacteria</taxon>
        <taxon>Burkholderiales</taxon>
        <taxon>Oxalobacteraceae</taxon>
        <taxon>Telluria group</taxon>
        <taxon>Rugamonas</taxon>
    </lineage>
</organism>
<dbReference type="SMART" id="SM00634">
    <property type="entry name" value="BID_1"/>
    <property type="match status" value="2"/>
</dbReference>
<dbReference type="InterPro" id="IPR008964">
    <property type="entry name" value="Invasin/intimin_cell_adhesion"/>
</dbReference>
<evidence type="ECO:0000313" key="4">
    <source>
        <dbReference type="EMBL" id="MQA39895.1"/>
    </source>
</evidence>
<dbReference type="Proteomes" id="UP000440498">
    <property type="component" value="Unassembled WGS sequence"/>
</dbReference>
<dbReference type="SUPFAM" id="SSF49373">
    <property type="entry name" value="Invasin/intimin cell-adhesion fragments"/>
    <property type="match status" value="2"/>
</dbReference>
<proteinExistence type="inferred from homology"/>
<dbReference type="EMBL" id="WHUG01000006">
    <property type="protein sequence ID" value="MQA39895.1"/>
    <property type="molecule type" value="Genomic_DNA"/>
</dbReference>
<sequence>MRRNRQPHSWVKYLAHLTLAGLCAALMSACGGGGGGSTATGGCTVIDPNRDPSLPSCPGTTPVVTKPSLALTLTDTASGAAATSIAPDRSGTLSAVVKDAAGLAVANALVAFTTSDKSGTLAPATGSAVTDAAGKASVTLNAGTVSGGFTASASATVAGATVAGNVNYTVVVPQLSLTAPAIAPATLAAGGTASLSATVMNGSSAYAPAQVVSFSSPCVSSGKARISSPVTTVSGVAATSYTDLGCGGVDTITASIVYNGNTISSSANLTVLSATAGQLTFVSALPQNIALKGTGGAGRQESATVTFKVLDRNGNPISGQAVNFALNTAAGGLSLNPASATTGANGLVTTTVASGTVNTPVRVTATLPGTSLSTLSDQLVVSTGVPEQNSFSLSAAIRNVEGGQFNGCPTPTGTVITARLADHFHNPAPDGTAVSFTAEGGSVDASCLTGLTSTTLTDGTVITQKGTPGECTVRYCAGNPRPADGRVTVLAYALGEESFVDANGNNKYDIGEAYTDLGDPFRNDRAVSDANANGIDDAFKSGNAVRVSGEQYIDSNGDGSWNASGNGVYDGVLQTVPSSSTVHVRQALVMVLSNSAAAISLLEQSPVTGLALSHCTSGTLFVNDTRTYHFAIRDNNPTVFATNARALHAGDPLWLFDRPGNPLPAGTQISLSASNGRVLSATVLTVPNTNDADSAAWTYAVQIASDATQDTGLNCSNPISSGALTITVQTPNGVITNASFPVSD</sequence>
<gene>
    <name evidence="4" type="ORF">GEV02_17220</name>
</gene>
<dbReference type="Pfam" id="PF02369">
    <property type="entry name" value="Big_1"/>
    <property type="match status" value="1"/>
</dbReference>
<dbReference type="AlphaFoldDB" id="A0A6A7N4F4"/>
<comment type="caution">
    <text evidence="4">The sequence shown here is derived from an EMBL/GenBank/DDBJ whole genome shotgun (WGS) entry which is preliminary data.</text>
</comment>
<dbReference type="InterPro" id="IPR013783">
    <property type="entry name" value="Ig-like_fold"/>
</dbReference>
<feature type="signal peptide" evidence="2">
    <location>
        <begin position="1"/>
        <end position="29"/>
    </location>
</feature>
<feature type="domain" description="Big-1" evidence="3">
    <location>
        <begin position="278"/>
        <end position="380"/>
    </location>
</feature>
<evidence type="ECO:0000313" key="5">
    <source>
        <dbReference type="Proteomes" id="UP000440498"/>
    </source>
</evidence>
<reference evidence="4 5" key="1">
    <citation type="submission" date="2019-10" db="EMBL/GenBank/DDBJ databases">
        <title>Two novel species isolated from a subtropical stream in China.</title>
        <authorList>
            <person name="Lu H."/>
        </authorList>
    </citation>
    <scope>NUCLEOTIDE SEQUENCE [LARGE SCALE GENOMIC DNA]</scope>
    <source>
        <strain evidence="4 5">FT29W</strain>
    </source>
</reference>
<dbReference type="PROSITE" id="PS51127">
    <property type="entry name" value="BIG1"/>
    <property type="match status" value="2"/>
</dbReference>
<evidence type="ECO:0000259" key="3">
    <source>
        <dbReference type="PROSITE" id="PS51127"/>
    </source>
</evidence>
<evidence type="ECO:0000256" key="2">
    <source>
        <dbReference type="SAM" id="SignalP"/>
    </source>
</evidence>
<keyword evidence="2" id="KW-0732">Signal</keyword>
<feature type="chain" id="PRO_5025676255" description="Big-1 domain-containing protein" evidence="2">
    <location>
        <begin position="30"/>
        <end position="744"/>
    </location>
</feature>
<dbReference type="RefSeq" id="WP_152839143.1">
    <property type="nucleotide sequence ID" value="NZ_WHUG01000006.1"/>
</dbReference>
<dbReference type="Gene3D" id="2.60.40.10">
    <property type="entry name" value="Immunoglobulins"/>
    <property type="match status" value="3"/>
</dbReference>
<name>A0A6A7N4F4_9BURK</name>
<keyword evidence="5" id="KW-1185">Reference proteome</keyword>
<evidence type="ECO:0000256" key="1">
    <source>
        <dbReference type="ARBA" id="ARBA00010116"/>
    </source>
</evidence>
<protein>
    <recommendedName>
        <fullName evidence="3">Big-1 domain-containing protein</fullName>
    </recommendedName>
</protein>
<dbReference type="PROSITE" id="PS51257">
    <property type="entry name" value="PROKAR_LIPOPROTEIN"/>
    <property type="match status" value="1"/>
</dbReference>
<accession>A0A6A7N4F4</accession>
<feature type="domain" description="Big-1" evidence="3">
    <location>
        <begin position="70"/>
        <end position="169"/>
    </location>
</feature>